<evidence type="ECO:0000313" key="2">
    <source>
        <dbReference type="Proteomes" id="UP001217838"/>
    </source>
</evidence>
<evidence type="ECO:0008006" key="3">
    <source>
        <dbReference type="Google" id="ProtNLM"/>
    </source>
</evidence>
<evidence type="ECO:0000313" key="1">
    <source>
        <dbReference type="EMBL" id="MDC0672152.1"/>
    </source>
</evidence>
<dbReference type="RefSeq" id="WP_272003433.1">
    <property type="nucleotide sequence ID" value="NZ_JAQNDN010000019.1"/>
</dbReference>
<name>A0ABT5BDC9_9BACT</name>
<sequence>MGVAGGIALHAWASALWARRHTRVPEAFAGMLRATTGRHLYRLSGPQLERALQTYDVVADAAHEFGRIVGQLVVSRGVSLVAGLAALATAAVLSPRVALVLLLWAIPVGMLALRATSLTASNVTVERRRAWRSVEHALVARMPVFVESGQAAAAERVWLTLAETPTVMHEASTSDQVRASMTVLAVLPCLTVLSLFGVDLTIHDVIASAAGVLALHHGAQLVQQAGVLPWLETQRETVRSFLCEGDARAACGPPVGLGFDLELQGADGQPVSLRVEPGALIILLGDTGSIRELMARITWPRTDEPPMLRVSGAEPDCVPSAANGWIRTWSDDTPRLDRCDDMNLLRLARGSWVGGDPPGSHADRDRLATDLGPDVGLLLLSGVDPARRPFDSRLLERTRRNGTCVVLTGADDIDRDAADALIEVSDAGCVVHRTRGRVRIGEQTPFDERLALAPASVCEDI</sequence>
<reference evidence="1 2" key="1">
    <citation type="submission" date="2022-11" db="EMBL/GenBank/DDBJ databases">
        <title>Minimal conservation of predation-associated metabolite biosynthetic gene clusters underscores biosynthetic potential of Myxococcota including descriptions for ten novel species: Archangium lansinium sp. nov., Myxococcus landrumus sp. nov., Nannocystis bai.</title>
        <authorList>
            <person name="Ahearne A."/>
            <person name="Stevens C."/>
            <person name="Dowd S."/>
        </authorList>
    </citation>
    <scope>NUCLEOTIDE SEQUENCE [LARGE SCALE GENOMIC DNA]</scope>
    <source>
        <strain evidence="1 2">NCELM</strain>
    </source>
</reference>
<dbReference type="Proteomes" id="UP001217838">
    <property type="component" value="Unassembled WGS sequence"/>
</dbReference>
<comment type="caution">
    <text evidence="1">The sequence shown here is derived from an EMBL/GenBank/DDBJ whole genome shotgun (WGS) entry which is preliminary data.</text>
</comment>
<keyword evidence="2" id="KW-1185">Reference proteome</keyword>
<accession>A0ABT5BDC9</accession>
<proteinExistence type="predicted"/>
<gene>
    <name evidence="1" type="ORF">POL58_30675</name>
</gene>
<organism evidence="1 2">
    <name type="scientific">Nannocystis radixulma</name>
    <dbReference type="NCBI Taxonomy" id="2995305"/>
    <lineage>
        <taxon>Bacteria</taxon>
        <taxon>Pseudomonadati</taxon>
        <taxon>Myxococcota</taxon>
        <taxon>Polyangia</taxon>
        <taxon>Nannocystales</taxon>
        <taxon>Nannocystaceae</taxon>
        <taxon>Nannocystis</taxon>
    </lineage>
</organism>
<protein>
    <recommendedName>
        <fullName evidence="3">ABC transmembrane type-1 domain-containing protein</fullName>
    </recommendedName>
</protein>
<dbReference type="EMBL" id="JAQNDN010000019">
    <property type="protein sequence ID" value="MDC0672152.1"/>
    <property type="molecule type" value="Genomic_DNA"/>
</dbReference>